<dbReference type="PANTHER" id="PTHR11735">
    <property type="entry name" value="TRNA N6-ADENOSINE THREONYLCARBAMOYLTRANSFERASE"/>
    <property type="match status" value="1"/>
</dbReference>
<comment type="caution">
    <text evidence="2">The sequence shown here is derived from an EMBL/GenBank/DDBJ whole genome shotgun (WGS) entry which is preliminary data.</text>
</comment>
<evidence type="ECO:0000313" key="3">
    <source>
        <dbReference type="Proteomes" id="UP000466442"/>
    </source>
</evidence>
<dbReference type="Pfam" id="PF00814">
    <property type="entry name" value="TsaD"/>
    <property type="match status" value="1"/>
</dbReference>
<feature type="domain" description="Gcp-like" evidence="1">
    <location>
        <begin position="1"/>
        <end position="44"/>
    </location>
</feature>
<sequence length="102" mass="11015">VVSGGVACNGYIGRAMHFVGSRCGYKVYIPPRHLCTDNGVMIAWNAVEKWKANLDIHPYNALGSIDIESKCPLGEDISAEVMKSGLRAPPLPLKDLIEACNS</sequence>
<organism evidence="2 3">
    <name type="scientific">Apolygus lucorum</name>
    <name type="common">Small green plant bug</name>
    <name type="synonym">Lygocoris lucorum</name>
    <dbReference type="NCBI Taxonomy" id="248454"/>
    <lineage>
        <taxon>Eukaryota</taxon>
        <taxon>Metazoa</taxon>
        <taxon>Ecdysozoa</taxon>
        <taxon>Arthropoda</taxon>
        <taxon>Hexapoda</taxon>
        <taxon>Insecta</taxon>
        <taxon>Pterygota</taxon>
        <taxon>Neoptera</taxon>
        <taxon>Paraneoptera</taxon>
        <taxon>Hemiptera</taxon>
        <taxon>Heteroptera</taxon>
        <taxon>Panheteroptera</taxon>
        <taxon>Cimicomorpha</taxon>
        <taxon>Miridae</taxon>
        <taxon>Mirini</taxon>
        <taxon>Apolygus</taxon>
    </lineage>
</organism>
<evidence type="ECO:0000313" key="2">
    <source>
        <dbReference type="EMBL" id="KAF6204362.1"/>
    </source>
</evidence>
<reference evidence="2" key="1">
    <citation type="journal article" date="2021" name="Mol. Ecol. Resour.">
        <title>Apolygus lucorum genome provides insights into omnivorousness and mesophyll feeding.</title>
        <authorList>
            <person name="Liu Y."/>
            <person name="Liu H."/>
            <person name="Wang H."/>
            <person name="Huang T."/>
            <person name="Liu B."/>
            <person name="Yang B."/>
            <person name="Yin L."/>
            <person name="Li B."/>
            <person name="Zhang Y."/>
            <person name="Zhang S."/>
            <person name="Jiang F."/>
            <person name="Zhang X."/>
            <person name="Ren Y."/>
            <person name="Wang B."/>
            <person name="Wang S."/>
            <person name="Lu Y."/>
            <person name="Wu K."/>
            <person name="Fan W."/>
            <person name="Wang G."/>
        </authorList>
    </citation>
    <scope>NUCLEOTIDE SEQUENCE</scope>
    <source>
        <strain evidence="2">12Hb</strain>
    </source>
</reference>
<dbReference type="OrthoDB" id="10259622at2759"/>
<keyword evidence="3" id="KW-1185">Reference proteome</keyword>
<feature type="non-terminal residue" evidence="2">
    <location>
        <position position="1"/>
    </location>
</feature>
<evidence type="ECO:0000259" key="1">
    <source>
        <dbReference type="Pfam" id="PF00814"/>
    </source>
</evidence>
<dbReference type="PANTHER" id="PTHR11735:SF6">
    <property type="entry name" value="TRNA N6-ADENOSINE THREONYLCARBAMOYLTRANSFERASE, MITOCHONDRIAL"/>
    <property type="match status" value="1"/>
</dbReference>
<gene>
    <name evidence="2" type="ORF">GE061_002703</name>
</gene>
<accession>A0A8S9X5S9</accession>
<dbReference type="Proteomes" id="UP000466442">
    <property type="component" value="Unassembled WGS sequence"/>
</dbReference>
<protein>
    <recommendedName>
        <fullName evidence="1">Gcp-like domain-containing protein</fullName>
    </recommendedName>
</protein>
<dbReference type="InterPro" id="IPR000905">
    <property type="entry name" value="Gcp-like_dom"/>
</dbReference>
<proteinExistence type="predicted"/>
<dbReference type="EMBL" id="WIXP02000010">
    <property type="protein sequence ID" value="KAF6204362.1"/>
    <property type="molecule type" value="Genomic_DNA"/>
</dbReference>
<dbReference type="AlphaFoldDB" id="A0A8S9X5S9"/>
<dbReference type="Gene3D" id="3.30.420.40">
    <property type="match status" value="1"/>
</dbReference>
<dbReference type="GO" id="GO:0005739">
    <property type="term" value="C:mitochondrion"/>
    <property type="evidence" value="ECO:0007669"/>
    <property type="project" value="TreeGrafter"/>
</dbReference>
<name>A0A8S9X5S9_APOLU</name>